<evidence type="ECO:0000256" key="2">
    <source>
        <dbReference type="HAMAP-Rule" id="MF_02066"/>
    </source>
</evidence>
<feature type="signal peptide" evidence="2">
    <location>
        <begin position="1"/>
        <end position="24"/>
    </location>
</feature>
<evidence type="ECO:0000256" key="1">
    <source>
        <dbReference type="ARBA" id="ARBA00022729"/>
    </source>
</evidence>
<feature type="coiled-coil region" evidence="2">
    <location>
        <begin position="70"/>
        <end position="97"/>
    </location>
</feature>
<dbReference type="Pfam" id="PF16331">
    <property type="entry name" value="TolA_bind_tri"/>
    <property type="match status" value="1"/>
</dbReference>
<comment type="similarity">
    <text evidence="2">Belongs to the CpoB family.</text>
</comment>
<dbReference type="Pfam" id="PF13525">
    <property type="entry name" value="YfiO"/>
    <property type="match status" value="1"/>
</dbReference>
<sequence precursor="true">MMKLSPSRLACLVLAAWMPLQASAGLLDDNEARKAILDLRAKVDAVARDLKAQIDTKSDRTVQLDMLNQHEQTMQEIARLRGQIEVLANQITRAQESQRQLYADLDARLKKVEPQQETVDGQVASVLPSEKTAYDSATAMFQSGDYKGATAALQDFVRRYPESAYAANAQYWLGNAWYALGDYKKAIAAQEVVTSTYASSPKAPDAMLNIGSSYALLKDNKNAKKALQQLVSKYPESSAARTAKDRLASLK</sequence>
<evidence type="ECO:0000259" key="3">
    <source>
        <dbReference type="Pfam" id="PF13525"/>
    </source>
</evidence>
<keyword evidence="1 2" id="KW-0732">Signal</keyword>
<evidence type="ECO:0000313" key="5">
    <source>
        <dbReference type="EMBL" id="BDT58339.1"/>
    </source>
</evidence>
<gene>
    <name evidence="2" type="primary">cpoB</name>
    <name evidence="5" type="ORF">MasN3_18330</name>
</gene>
<keyword evidence="6" id="KW-1185">Reference proteome</keyword>
<feature type="chain" id="PRO_5044897681" description="Cell division coordinator CpoB" evidence="2">
    <location>
        <begin position="25"/>
        <end position="251"/>
    </location>
</feature>
<feature type="domain" description="YbgF trimerisation" evidence="4">
    <location>
        <begin position="59"/>
        <end position="117"/>
    </location>
</feature>
<comment type="subcellular location">
    <subcellularLocation>
        <location evidence="2">Periplasm</location>
    </subcellularLocation>
</comment>
<dbReference type="InterPro" id="IPR011990">
    <property type="entry name" value="TPR-like_helical_dom_sf"/>
</dbReference>
<dbReference type="InterPro" id="IPR032519">
    <property type="entry name" value="YbgF_tri"/>
</dbReference>
<comment type="function">
    <text evidence="2">Mediates coordination of peptidoglycan synthesis and outer membrane constriction during cell division.</text>
</comment>
<dbReference type="NCBIfam" id="TIGR02795">
    <property type="entry name" value="tol_pal_ybgF"/>
    <property type="match status" value="1"/>
</dbReference>
<dbReference type="Gene3D" id="1.20.5.110">
    <property type="match status" value="1"/>
</dbReference>
<organism evidence="5 6">
    <name type="scientific">Massilia varians</name>
    <dbReference type="NCBI Taxonomy" id="457921"/>
    <lineage>
        <taxon>Bacteria</taxon>
        <taxon>Pseudomonadati</taxon>
        <taxon>Pseudomonadota</taxon>
        <taxon>Betaproteobacteria</taxon>
        <taxon>Burkholderiales</taxon>
        <taxon>Oxalobacteraceae</taxon>
        <taxon>Telluria group</taxon>
        <taxon>Massilia</taxon>
    </lineage>
</organism>
<dbReference type="InterPro" id="IPR034706">
    <property type="entry name" value="CpoB"/>
</dbReference>
<dbReference type="InterPro" id="IPR014162">
    <property type="entry name" value="CpoB_C"/>
</dbReference>
<evidence type="ECO:0000313" key="6">
    <source>
        <dbReference type="Proteomes" id="UP001163336"/>
    </source>
</evidence>
<protein>
    <recommendedName>
        <fullName evidence="2">Cell division coordinator CpoB</fullName>
    </recommendedName>
</protein>
<proteinExistence type="inferred from homology"/>
<accession>A0ABN6TEC3</accession>
<dbReference type="InterPro" id="IPR039565">
    <property type="entry name" value="BamD-like"/>
</dbReference>
<reference evidence="5" key="1">
    <citation type="submission" date="2022-11" db="EMBL/GenBank/DDBJ databases">
        <title>Isolation and characterization of PLA-degrading bacterium Massilia sp. from Antarctic soil.</title>
        <authorList>
            <person name="Sato K."/>
            <person name="Gomez-Fuentes C."/>
            <person name="Ahmad S.A."/>
            <person name="Zulkharnain A."/>
        </authorList>
    </citation>
    <scope>NUCLEOTIDE SEQUENCE</scope>
    <source>
        <strain evidence="5">N-3</strain>
    </source>
</reference>
<dbReference type="Proteomes" id="UP001163336">
    <property type="component" value="Chromosome"/>
</dbReference>
<name>A0ABN6TEC3_9BURK</name>
<dbReference type="SUPFAM" id="SSF48452">
    <property type="entry name" value="TPR-like"/>
    <property type="match status" value="1"/>
</dbReference>
<keyword evidence="2" id="KW-0131">Cell cycle</keyword>
<dbReference type="EMBL" id="AP026966">
    <property type="protein sequence ID" value="BDT58339.1"/>
    <property type="molecule type" value="Genomic_DNA"/>
</dbReference>
<keyword evidence="2" id="KW-0175">Coiled coil</keyword>
<keyword evidence="2" id="KW-0132">Cell division</keyword>
<dbReference type="HAMAP" id="MF_02066">
    <property type="entry name" value="CpoB"/>
    <property type="match status" value="1"/>
</dbReference>
<feature type="domain" description="Outer membrane lipoprotein BamD-like" evidence="3">
    <location>
        <begin position="130"/>
        <end position="251"/>
    </location>
</feature>
<dbReference type="RefSeq" id="WP_281913724.1">
    <property type="nucleotide sequence ID" value="NZ_AP026966.1"/>
</dbReference>
<keyword evidence="2" id="KW-0574">Periplasm</keyword>
<dbReference type="Gene3D" id="1.25.40.10">
    <property type="entry name" value="Tetratricopeptide repeat domain"/>
    <property type="match status" value="1"/>
</dbReference>
<evidence type="ECO:0000259" key="4">
    <source>
        <dbReference type="Pfam" id="PF16331"/>
    </source>
</evidence>